<feature type="domain" description="Solute-binding protein family 3/N-terminal" evidence="3">
    <location>
        <begin position="8"/>
        <end position="228"/>
    </location>
</feature>
<organism evidence="4 5">
    <name type="scientific">Spartinivicinus poritis</name>
    <dbReference type="NCBI Taxonomy" id="2994640"/>
    <lineage>
        <taxon>Bacteria</taxon>
        <taxon>Pseudomonadati</taxon>
        <taxon>Pseudomonadota</taxon>
        <taxon>Gammaproteobacteria</taxon>
        <taxon>Oceanospirillales</taxon>
        <taxon>Zooshikellaceae</taxon>
        <taxon>Spartinivicinus</taxon>
    </lineage>
</organism>
<sequence length="230" mass="26476">MTKVLARDITIVTTDWEPYFASTLEEGGVLTEIVKTAFKRKGHKISLQWYPWKRCMVLVAKGKRDIALGAYFSKERAKTYYYSDPFFDINVGIIALKEAGITSYSSLHELKEYTIGVTKNWVNSAEFDKADYLRKDISQSHIITIRKLFGRRIDMIVTSIPVFQYEVGRLKHHNLSEIVVLNPLLSTNELYLISSIKLKDHKKIIQDFNKGLAEIKKDGTYGKIFSKHGF</sequence>
<evidence type="ECO:0000259" key="3">
    <source>
        <dbReference type="SMART" id="SM00062"/>
    </source>
</evidence>
<evidence type="ECO:0000256" key="2">
    <source>
        <dbReference type="ARBA" id="ARBA00022729"/>
    </source>
</evidence>
<evidence type="ECO:0000256" key="1">
    <source>
        <dbReference type="ARBA" id="ARBA00010333"/>
    </source>
</evidence>
<evidence type="ECO:0000313" key="5">
    <source>
        <dbReference type="Proteomes" id="UP001528823"/>
    </source>
</evidence>
<proteinExistence type="inferred from homology"/>
<dbReference type="RefSeq" id="WP_274690345.1">
    <property type="nucleotide sequence ID" value="NZ_JAPMOU010000027.1"/>
</dbReference>
<dbReference type="SMART" id="SM00062">
    <property type="entry name" value="PBPb"/>
    <property type="match status" value="1"/>
</dbReference>
<reference evidence="4 5" key="1">
    <citation type="submission" date="2022-11" db="EMBL/GenBank/DDBJ databases">
        <title>Spartinivicinus poritis sp. nov., isolated from scleractinian coral Porites lutea.</title>
        <authorList>
            <person name="Zhang G."/>
            <person name="Cai L."/>
            <person name="Wei Q."/>
        </authorList>
    </citation>
    <scope>NUCLEOTIDE SEQUENCE [LARGE SCALE GENOMIC DNA]</scope>
    <source>
        <strain evidence="4 5">A2-2</strain>
    </source>
</reference>
<comment type="similarity">
    <text evidence="1">Belongs to the bacterial solute-binding protein 3 family.</text>
</comment>
<evidence type="ECO:0000313" key="4">
    <source>
        <dbReference type="EMBL" id="MDE1464014.1"/>
    </source>
</evidence>
<dbReference type="EMBL" id="JAPMOU010000027">
    <property type="protein sequence ID" value="MDE1464014.1"/>
    <property type="molecule type" value="Genomic_DNA"/>
</dbReference>
<keyword evidence="2" id="KW-0732">Signal</keyword>
<name>A0ABT5UCA4_9GAMM</name>
<dbReference type="PANTHER" id="PTHR35936:SF25">
    <property type="entry name" value="ABC TRANSPORTER SUBSTRATE-BINDING PROTEIN"/>
    <property type="match status" value="1"/>
</dbReference>
<dbReference type="Pfam" id="PF00497">
    <property type="entry name" value="SBP_bac_3"/>
    <property type="match status" value="1"/>
</dbReference>
<protein>
    <submittedName>
        <fullName evidence="4">Transporter substrate-binding domain-containing protein</fullName>
    </submittedName>
</protein>
<accession>A0ABT5UCA4</accession>
<dbReference type="SUPFAM" id="SSF53850">
    <property type="entry name" value="Periplasmic binding protein-like II"/>
    <property type="match status" value="1"/>
</dbReference>
<dbReference type="Gene3D" id="3.40.190.10">
    <property type="entry name" value="Periplasmic binding protein-like II"/>
    <property type="match status" value="2"/>
</dbReference>
<comment type="caution">
    <text evidence="4">The sequence shown here is derived from an EMBL/GenBank/DDBJ whole genome shotgun (WGS) entry which is preliminary data.</text>
</comment>
<dbReference type="InterPro" id="IPR001638">
    <property type="entry name" value="Solute-binding_3/MltF_N"/>
</dbReference>
<keyword evidence="5" id="KW-1185">Reference proteome</keyword>
<dbReference type="PANTHER" id="PTHR35936">
    <property type="entry name" value="MEMBRANE-BOUND LYTIC MUREIN TRANSGLYCOSYLASE F"/>
    <property type="match status" value="1"/>
</dbReference>
<gene>
    <name evidence="4" type="ORF">ORQ98_18835</name>
</gene>
<dbReference type="Proteomes" id="UP001528823">
    <property type="component" value="Unassembled WGS sequence"/>
</dbReference>